<evidence type="ECO:0008006" key="4">
    <source>
        <dbReference type="Google" id="ProtNLM"/>
    </source>
</evidence>
<accession>A0A0A0JYR7</accession>
<dbReference type="AlphaFoldDB" id="A0A0A0JYR7"/>
<evidence type="ECO:0000256" key="1">
    <source>
        <dbReference type="SAM" id="SignalP"/>
    </source>
</evidence>
<name>A0A0A0JYR7_9MICO</name>
<dbReference type="PROSITE" id="PS51318">
    <property type="entry name" value="TAT"/>
    <property type="match status" value="1"/>
</dbReference>
<dbReference type="InterPro" id="IPR006311">
    <property type="entry name" value="TAT_signal"/>
</dbReference>
<dbReference type="eggNOG" id="ENOG5031AAI">
    <property type="taxonomic scope" value="Bacteria"/>
</dbReference>
<reference evidence="2 3" key="1">
    <citation type="submission" date="2013-08" db="EMBL/GenBank/DDBJ databases">
        <title>The genome sequence of Knoellia aerolata.</title>
        <authorList>
            <person name="Zhu W."/>
            <person name="Wang G."/>
        </authorList>
    </citation>
    <scope>NUCLEOTIDE SEQUENCE [LARGE SCALE GENOMIC DNA]</scope>
    <source>
        <strain evidence="2 3">DSM 18566</strain>
    </source>
</reference>
<feature type="signal peptide" evidence="1">
    <location>
        <begin position="1"/>
        <end position="35"/>
    </location>
</feature>
<evidence type="ECO:0000313" key="3">
    <source>
        <dbReference type="Proteomes" id="UP000030013"/>
    </source>
</evidence>
<dbReference type="RefSeq" id="WP_035932649.1">
    <property type="nucleotide sequence ID" value="NZ_AVPL01000004.1"/>
</dbReference>
<keyword evidence="1" id="KW-0732">Signal</keyword>
<dbReference type="PROSITE" id="PS51257">
    <property type="entry name" value="PROKAR_LIPOPROTEIN"/>
    <property type="match status" value="1"/>
</dbReference>
<dbReference type="SUPFAM" id="SSF110296">
    <property type="entry name" value="Oligoxyloglucan reducing end-specific cellobiohydrolase"/>
    <property type="match status" value="1"/>
</dbReference>
<dbReference type="STRING" id="1385519.N801_15370"/>
<feature type="chain" id="PRO_5038740502" description="Glycosyl hydrolase" evidence="1">
    <location>
        <begin position="36"/>
        <end position="402"/>
    </location>
</feature>
<proteinExistence type="predicted"/>
<gene>
    <name evidence="2" type="ORF">N801_15370</name>
</gene>
<dbReference type="EMBL" id="AVPL01000004">
    <property type="protein sequence ID" value="KGN42575.1"/>
    <property type="molecule type" value="Genomic_DNA"/>
</dbReference>
<comment type="caution">
    <text evidence="2">The sequence shown here is derived from an EMBL/GenBank/DDBJ whole genome shotgun (WGS) entry which is preliminary data.</text>
</comment>
<organism evidence="2 3">
    <name type="scientific">Knoellia aerolata DSM 18566</name>
    <dbReference type="NCBI Taxonomy" id="1385519"/>
    <lineage>
        <taxon>Bacteria</taxon>
        <taxon>Bacillati</taxon>
        <taxon>Actinomycetota</taxon>
        <taxon>Actinomycetes</taxon>
        <taxon>Micrococcales</taxon>
        <taxon>Intrasporangiaceae</taxon>
        <taxon>Knoellia</taxon>
    </lineage>
</organism>
<dbReference type="Proteomes" id="UP000030013">
    <property type="component" value="Unassembled WGS sequence"/>
</dbReference>
<keyword evidence="3" id="KW-1185">Reference proteome</keyword>
<sequence>MGTRPLSTRPLLAALAATAVSVGCVGGLAAAPAQAKKPAPPTPVTTTTVLPTYPTSIVGVSPQALAKSTTSGKTIRSLTMDNGKFYVGHGDYLGNSGPTKVSTFDPVTRTFAESGLTAPTEEITTFRKINGKLYAPWTDPTGSATANQGFSTNASGTWTNQFKAPAEHVFDVASLNGSDLWMVGSAKNVVGTKGGAAAYRSTDGGASWSLVAKDTSVVELGQERYYWAAALNGKMYLQAHGVTEDAPLRVFNGTSWSTVPGANPCNTVESRSVEVFKGRILCTSFGIGVVAFDGTKTTTVLPSTKWNILDFDVPGDGYIYALSRGGVYRSADGLSWTGLTTVPTYAWSIGVHNGTIYLGERLNATIRKVDGLNLASVTTTATTTTAATTTTTPCKGKSGKGC</sequence>
<protein>
    <recommendedName>
        <fullName evidence="4">Glycosyl hydrolase</fullName>
    </recommendedName>
</protein>
<evidence type="ECO:0000313" key="2">
    <source>
        <dbReference type="EMBL" id="KGN42575.1"/>
    </source>
</evidence>
<dbReference type="OrthoDB" id="4841760at2"/>